<dbReference type="OrthoDB" id="538223at2759"/>
<keyword evidence="1" id="KW-0853">WD repeat</keyword>
<dbReference type="STRING" id="93759.A0A1R3GK26"/>
<dbReference type="InterPro" id="IPR015943">
    <property type="entry name" value="WD40/YVTN_repeat-like_dom_sf"/>
</dbReference>
<dbReference type="GO" id="GO:0008360">
    <property type="term" value="P:regulation of cell shape"/>
    <property type="evidence" value="ECO:0007669"/>
    <property type="project" value="TreeGrafter"/>
</dbReference>
<evidence type="ECO:0000313" key="4">
    <source>
        <dbReference type="Proteomes" id="UP000187203"/>
    </source>
</evidence>
<reference evidence="4" key="1">
    <citation type="submission" date="2013-09" db="EMBL/GenBank/DDBJ databases">
        <title>Corchorus olitorius genome sequencing.</title>
        <authorList>
            <person name="Alam M."/>
            <person name="Haque M.S."/>
            <person name="Islam M.S."/>
            <person name="Emdad E.M."/>
            <person name="Islam M.M."/>
            <person name="Ahmed B."/>
            <person name="Halim A."/>
            <person name="Hossen Q.M.M."/>
            <person name="Hossain M.Z."/>
            <person name="Ahmed R."/>
            <person name="Khan M.M."/>
            <person name="Islam R."/>
            <person name="Rashid M.M."/>
            <person name="Khan S.A."/>
            <person name="Rahman M.S."/>
            <person name="Alam M."/>
            <person name="Yahiya A.S."/>
            <person name="Khan M.S."/>
            <person name="Azam M.S."/>
            <person name="Haque T."/>
            <person name="Lashkar M.Z.H."/>
            <person name="Akhand A.I."/>
            <person name="Morshed G."/>
            <person name="Roy S."/>
            <person name="Uddin K.S."/>
            <person name="Rabeya T."/>
            <person name="Hossain A.S."/>
            <person name="Chowdhury A."/>
            <person name="Snigdha A.R."/>
            <person name="Mortoza M.S."/>
            <person name="Matin S.A."/>
            <person name="Hoque S.M.E."/>
            <person name="Islam M.K."/>
            <person name="Roy D.K."/>
            <person name="Haider R."/>
            <person name="Moosa M.M."/>
            <person name="Elias S.M."/>
            <person name="Hasan A.M."/>
            <person name="Jahan S."/>
            <person name="Shafiuddin M."/>
            <person name="Mahmood N."/>
            <person name="Shommy N.S."/>
        </authorList>
    </citation>
    <scope>NUCLEOTIDE SEQUENCE [LARGE SCALE GENOMIC DNA]</scope>
    <source>
        <strain evidence="4">cv. O-4</strain>
    </source>
</reference>
<dbReference type="SMART" id="SM00320">
    <property type="entry name" value="WD40"/>
    <property type="match status" value="2"/>
</dbReference>
<evidence type="ECO:0000256" key="1">
    <source>
        <dbReference type="PROSITE-ProRule" id="PRU00221"/>
    </source>
</evidence>
<dbReference type="EMBL" id="AWUE01022417">
    <property type="protein sequence ID" value="OMO58445.1"/>
    <property type="molecule type" value="Genomic_DNA"/>
</dbReference>
<dbReference type="GO" id="GO:0007010">
    <property type="term" value="P:cytoskeleton organization"/>
    <property type="evidence" value="ECO:0007669"/>
    <property type="project" value="TreeGrafter"/>
</dbReference>
<dbReference type="AlphaFoldDB" id="A0A1R3GK26"/>
<dbReference type="Pfam" id="PF00400">
    <property type="entry name" value="WD40"/>
    <property type="match status" value="1"/>
</dbReference>
<dbReference type="Pfam" id="PF25437">
    <property type="entry name" value="BRWD1_N"/>
    <property type="match status" value="1"/>
</dbReference>
<feature type="repeat" description="WD" evidence="1">
    <location>
        <begin position="223"/>
        <end position="255"/>
    </location>
</feature>
<gene>
    <name evidence="3" type="ORF">COLO4_34646</name>
</gene>
<accession>A0A1R3GK26</accession>
<dbReference type="PANTHER" id="PTHR16266:SF39">
    <property type="entry name" value="BROMODOMAIN AND WD REPEAT-CONTAINING PROTEIN 1-LIKE"/>
    <property type="match status" value="1"/>
</dbReference>
<evidence type="ECO:0000259" key="2">
    <source>
        <dbReference type="Pfam" id="PF25437"/>
    </source>
</evidence>
<dbReference type="SUPFAM" id="SSF50978">
    <property type="entry name" value="WD40 repeat-like"/>
    <property type="match status" value="1"/>
</dbReference>
<protein>
    <recommendedName>
        <fullName evidence="2">BRWD/PHIP N-terminal domain-containing protein</fullName>
    </recommendedName>
</protein>
<dbReference type="InterPro" id="IPR001680">
    <property type="entry name" value="WD40_rpt"/>
</dbReference>
<sequence length="324" mass="35917">MSFPLSYAQLVERNPHIETDHLVKLLKQLLLSAPSPSDDISVKHTPNAADVPTLLGTGPFSLLSYKENEGKREVKCPPVHMRWPHIHANQVWGLALREIGGGFTRHHRAPSIRAACYSIAKPATLVQNMQKNKILRGHRNAVYCATFDRSGSGACQMECQFLFCVGTLEELLPLHLVLGQALSSDDGTCRIWDAVHAHNPPRIFIPRPSDSVAGKNNGSSSTAIQQSHQIFCCAFNANGTAFVTGSSDTLARVWNACKVNTDDSDQPNHEIDVLAGHVTAVNYVQFRVKWGAGVNIFSLKFQLRQWLHQHHEVHARELSQFLVV</sequence>
<keyword evidence="4" id="KW-1185">Reference proteome</keyword>
<comment type="caution">
    <text evidence="3">The sequence shown here is derived from an EMBL/GenBank/DDBJ whole genome shotgun (WGS) entry which is preliminary data.</text>
</comment>
<dbReference type="InterPro" id="IPR057452">
    <property type="entry name" value="BRWD/PHIP_N"/>
</dbReference>
<dbReference type="InterPro" id="IPR036322">
    <property type="entry name" value="WD40_repeat_dom_sf"/>
</dbReference>
<dbReference type="GO" id="GO:0005634">
    <property type="term" value="C:nucleus"/>
    <property type="evidence" value="ECO:0007669"/>
    <property type="project" value="TreeGrafter"/>
</dbReference>
<evidence type="ECO:0000313" key="3">
    <source>
        <dbReference type="EMBL" id="OMO58445.1"/>
    </source>
</evidence>
<dbReference type="InterPro" id="IPR052060">
    <property type="entry name" value="Bromo_WD_repeat"/>
</dbReference>
<dbReference type="Proteomes" id="UP000187203">
    <property type="component" value="Unassembled WGS sequence"/>
</dbReference>
<name>A0A1R3GK26_9ROSI</name>
<dbReference type="GO" id="GO:0006357">
    <property type="term" value="P:regulation of transcription by RNA polymerase II"/>
    <property type="evidence" value="ECO:0007669"/>
    <property type="project" value="TreeGrafter"/>
</dbReference>
<feature type="domain" description="BRWD/PHIP N-terminal" evidence="2">
    <location>
        <begin position="2"/>
        <end position="32"/>
    </location>
</feature>
<dbReference type="PANTHER" id="PTHR16266">
    <property type="entry name" value="WD REPEAT DOMAIN 9"/>
    <property type="match status" value="1"/>
</dbReference>
<dbReference type="Gene3D" id="2.130.10.10">
    <property type="entry name" value="YVTN repeat-like/Quinoprotein amine dehydrogenase"/>
    <property type="match status" value="1"/>
</dbReference>
<organism evidence="3 4">
    <name type="scientific">Corchorus olitorius</name>
    <dbReference type="NCBI Taxonomy" id="93759"/>
    <lineage>
        <taxon>Eukaryota</taxon>
        <taxon>Viridiplantae</taxon>
        <taxon>Streptophyta</taxon>
        <taxon>Embryophyta</taxon>
        <taxon>Tracheophyta</taxon>
        <taxon>Spermatophyta</taxon>
        <taxon>Magnoliopsida</taxon>
        <taxon>eudicotyledons</taxon>
        <taxon>Gunneridae</taxon>
        <taxon>Pentapetalae</taxon>
        <taxon>rosids</taxon>
        <taxon>malvids</taxon>
        <taxon>Malvales</taxon>
        <taxon>Malvaceae</taxon>
        <taxon>Grewioideae</taxon>
        <taxon>Apeibeae</taxon>
        <taxon>Corchorus</taxon>
    </lineage>
</organism>
<dbReference type="PROSITE" id="PS50082">
    <property type="entry name" value="WD_REPEATS_2"/>
    <property type="match status" value="1"/>
</dbReference>
<proteinExistence type="predicted"/>